<dbReference type="AlphaFoldDB" id="X1ZH84"/>
<dbReference type="InterPro" id="IPR019349">
    <property type="entry name" value="Ribosomal_mS35_mit"/>
</dbReference>
<dbReference type="EnsemblMetazoa" id="CapteT184915">
    <property type="protein sequence ID" value="CapteP184915"/>
    <property type="gene ID" value="CapteG184915"/>
</dbReference>
<evidence type="ECO:0000259" key="1">
    <source>
        <dbReference type="Pfam" id="PF10213"/>
    </source>
</evidence>
<evidence type="ECO:0000313" key="2">
    <source>
        <dbReference type="EnsemblMetazoa" id="CapteP184915"/>
    </source>
</evidence>
<protein>
    <recommendedName>
        <fullName evidence="1">Small ribosomal subunit protein mS35 mitochondrial conserved domain-containing protein</fullName>
    </recommendedName>
</protein>
<reference evidence="3" key="1">
    <citation type="submission" date="2012-12" db="EMBL/GenBank/DDBJ databases">
        <authorList>
            <person name="Hellsten U."/>
            <person name="Grimwood J."/>
            <person name="Chapman J.A."/>
            <person name="Shapiro H."/>
            <person name="Aerts A."/>
            <person name="Otillar R.P."/>
            <person name="Terry A.Y."/>
            <person name="Boore J.L."/>
            <person name="Simakov O."/>
            <person name="Marletaz F."/>
            <person name="Cho S.-J."/>
            <person name="Edsinger-Gonzales E."/>
            <person name="Havlak P."/>
            <person name="Kuo D.-H."/>
            <person name="Larsson T."/>
            <person name="Lv J."/>
            <person name="Arendt D."/>
            <person name="Savage R."/>
            <person name="Osoegawa K."/>
            <person name="de Jong P."/>
            <person name="Lindberg D.R."/>
            <person name="Seaver E.C."/>
            <person name="Weisblat D.A."/>
            <person name="Putnam N.H."/>
            <person name="Grigoriev I.V."/>
            <person name="Rokhsar D.S."/>
        </authorList>
    </citation>
    <scope>NUCLEOTIDE SEQUENCE</scope>
    <source>
        <strain evidence="3">I ESC-2004</strain>
    </source>
</reference>
<organism evidence="2 3">
    <name type="scientific">Capitella teleta</name>
    <name type="common">Polychaete worm</name>
    <dbReference type="NCBI Taxonomy" id="283909"/>
    <lineage>
        <taxon>Eukaryota</taxon>
        <taxon>Metazoa</taxon>
        <taxon>Spiralia</taxon>
        <taxon>Lophotrochozoa</taxon>
        <taxon>Annelida</taxon>
        <taxon>Polychaeta</taxon>
        <taxon>Sedentaria</taxon>
        <taxon>Scolecida</taxon>
        <taxon>Capitellidae</taxon>
        <taxon>Capitella</taxon>
    </lineage>
</organism>
<reference evidence="3" key="2">
    <citation type="journal article" date="2013" name="Nature">
        <title>Insights into bilaterian evolution from three spiralian genomes.</title>
        <authorList>
            <person name="Simakov O."/>
            <person name="Marletaz F."/>
            <person name="Cho S.J."/>
            <person name="Edsinger-Gonzales E."/>
            <person name="Havlak P."/>
            <person name="Hellsten U."/>
            <person name="Kuo D.H."/>
            <person name="Larsson T."/>
            <person name="Lv J."/>
            <person name="Arendt D."/>
            <person name="Savage R."/>
            <person name="Osoegawa K."/>
            <person name="de Jong P."/>
            <person name="Grimwood J."/>
            <person name="Chapman J.A."/>
            <person name="Shapiro H."/>
            <person name="Aerts A."/>
            <person name="Otillar R.P."/>
            <person name="Terry A.Y."/>
            <person name="Boore J.L."/>
            <person name="Grigoriev I.V."/>
            <person name="Lindberg D.R."/>
            <person name="Seaver E.C."/>
            <person name="Weisblat D.A."/>
            <person name="Putnam N.H."/>
            <person name="Rokhsar D.S."/>
        </authorList>
    </citation>
    <scope>NUCLEOTIDE SEQUENCE</scope>
    <source>
        <strain evidence="3">I ESC-2004</strain>
    </source>
</reference>
<dbReference type="GO" id="GO:0003735">
    <property type="term" value="F:structural constituent of ribosome"/>
    <property type="evidence" value="ECO:0007669"/>
    <property type="project" value="InterPro"/>
</dbReference>
<dbReference type="OrthoDB" id="283424at2759"/>
<dbReference type="GO" id="GO:0032543">
    <property type="term" value="P:mitochondrial translation"/>
    <property type="evidence" value="ECO:0007669"/>
    <property type="project" value="InterPro"/>
</dbReference>
<dbReference type="GO" id="GO:0005763">
    <property type="term" value="C:mitochondrial small ribosomal subunit"/>
    <property type="evidence" value="ECO:0007669"/>
    <property type="project" value="TreeGrafter"/>
</dbReference>
<dbReference type="PANTHER" id="PTHR13490">
    <property type="entry name" value="MITOCHONDRIAL 28S RIBOSOMAL PROTEIN S28"/>
    <property type="match status" value="1"/>
</dbReference>
<dbReference type="PANTHER" id="PTHR13490:SF0">
    <property type="entry name" value="SMALL RIBOSOMAL SUBUNIT PROTEIN MS35"/>
    <property type="match status" value="1"/>
</dbReference>
<reference evidence="2" key="3">
    <citation type="submission" date="2015-06" db="UniProtKB">
        <authorList>
            <consortium name="EnsemblMetazoa"/>
        </authorList>
    </citation>
    <scope>IDENTIFICATION</scope>
</reference>
<dbReference type="EMBL" id="AMQN01000439">
    <property type="status" value="NOT_ANNOTATED_CDS"/>
    <property type="molecule type" value="Genomic_DNA"/>
</dbReference>
<dbReference type="Pfam" id="PF10213">
    <property type="entry name" value="MRP-S28"/>
    <property type="match status" value="1"/>
</dbReference>
<accession>X1ZH84</accession>
<dbReference type="Proteomes" id="UP000014760">
    <property type="component" value="Unassembled WGS sequence"/>
</dbReference>
<sequence>MASADQISHESMVNQSLRFKMARSSVSCKYSEFSMVVIPGHNHTGDSVERRRRPELPVIPPREKSMPIDQDWTTVWPTASTFKWSAVPLPIRQGRVFVCFKNFSESNIFNYFHSQKAEQDGIPPGKYGNLELMKIPNFLHLTPNHIKKHCAALKEFCTEWPEGLETDEKCKKHFPVEVISSDYIVDSISLRDPRARTVCIKINLSSLDLDSHAKDKFIRLVGDRYNADTGELTLELDRCPMKKQNHDYGIYLLSALFKESWKTEGWESEKTVDDMEMYVWSMNESKKNTQQITEVMKKAAENPSCKVPEYVLKSENVLETEPVQEYAAAVEDLHNVGEDLHSLEKYKEQVKKMLLAQ</sequence>
<dbReference type="HOGENOM" id="CLU_060973_0_0_1"/>
<name>X1ZH84_CAPTE</name>
<evidence type="ECO:0000313" key="3">
    <source>
        <dbReference type="Proteomes" id="UP000014760"/>
    </source>
</evidence>
<feature type="domain" description="Small ribosomal subunit protein mS35 mitochondrial conserved" evidence="1">
    <location>
        <begin position="188"/>
        <end position="263"/>
    </location>
</feature>
<proteinExistence type="predicted"/>
<dbReference type="OMA" id="TIRTDRC"/>
<dbReference type="InterPro" id="IPR039848">
    <property type="entry name" value="Ribosomal_mS35_mt"/>
</dbReference>
<keyword evidence="3" id="KW-1185">Reference proteome</keyword>